<dbReference type="PANTHER" id="PTHR30055">
    <property type="entry name" value="HTH-TYPE TRANSCRIPTIONAL REGULATOR RUTR"/>
    <property type="match status" value="1"/>
</dbReference>
<reference evidence="7 8" key="1">
    <citation type="submission" date="2023-02" db="EMBL/GenBank/DDBJ databases">
        <title>Gemone sequence of Telluria chitinolytica ACM 3522T.</title>
        <authorList>
            <person name="Frediansyah A."/>
            <person name="Miess H."/>
            <person name="Gross H."/>
        </authorList>
    </citation>
    <scope>NUCLEOTIDE SEQUENCE [LARGE SCALE GENOMIC DNA]</scope>
    <source>
        <strain evidence="7 8">ACM 3522</strain>
    </source>
</reference>
<name>A0ABY8B9X4_9BURK</name>
<feature type="DNA-binding region" description="H-T-H motif" evidence="5">
    <location>
        <begin position="36"/>
        <end position="55"/>
    </location>
</feature>
<evidence type="ECO:0000256" key="3">
    <source>
        <dbReference type="ARBA" id="ARBA00023125"/>
    </source>
</evidence>
<dbReference type="InterPro" id="IPR036271">
    <property type="entry name" value="Tet_transcr_reg_TetR-rel_C_sf"/>
</dbReference>
<dbReference type="PROSITE" id="PS50977">
    <property type="entry name" value="HTH_TETR_2"/>
    <property type="match status" value="1"/>
</dbReference>
<dbReference type="PROSITE" id="PS01081">
    <property type="entry name" value="HTH_TETR_1"/>
    <property type="match status" value="1"/>
</dbReference>
<protein>
    <submittedName>
        <fullName evidence="7">TetR/AcrR family transcriptional regulator</fullName>
    </submittedName>
</protein>
<dbReference type="SUPFAM" id="SSF48498">
    <property type="entry name" value="Tetracyclin repressor-like, C-terminal domain"/>
    <property type="match status" value="1"/>
</dbReference>
<evidence type="ECO:0000313" key="7">
    <source>
        <dbReference type="EMBL" id="WEF31174.1"/>
    </source>
</evidence>
<dbReference type="InterPro" id="IPR009057">
    <property type="entry name" value="Homeodomain-like_sf"/>
</dbReference>
<organism evidence="7 8">
    <name type="scientific">Pseudoduganella chitinolytica</name>
    <dbReference type="NCBI Taxonomy" id="34070"/>
    <lineage>
        <taxon>Bacteria</taxon>
        <taxon>Pseudomonadati</taxon>
        <taxon>Pseudomonadota</taxon>
        <taxon>Betaproteobacteria</taxon>
        <taxon>Burkholderiales</taxon>
        <taxon>Oxalobacteraceae</taxon>
        <taxon>Telluria group</taxon>
        <taxon>Pseudoduganella</taxon>
    </lineage>
</organism>
<proteinExistence type="predicted"/>
<evidence type="ECO:0000313" key="8">
    <source>
        <dbReference type="Proteomes" id="UP001216510"/>
    </source>
</evidence>
<evidence type="ECO:0000256" key="4">
    <source>
        <dbReference type="ARBA" id="ARBA00023163"/>
    </source>
</evidence>
<keyword evidence="4" id="KW-0804">Transcription</keyword>
<dbReference type="InterPro" id="IPR023772">
    <property type="entry name" value="DNA-bd_HTH_TetR-type_CS"/>
</dbReference>
<dbReference type="InterPro" id="IPR001647">
    <property type="entry name" value="HTH_TetR"/>
</dbReference>
<evidence type="ECO:0000256" key="2">
    <source>
        <dbReference type="ARBA" id="ARBA00023015"/>
    </source>
</evidence>
<dbReference type="SUPFAM" id="SSF46689">
    <property type="entry name" value="Homeodomain-like"/>
    <property type="match status" value="1"/>
</dbReference>
<dbReference type="InterPro" id="IPR039536">
    <property type="entry name" value="TetR_C_Proteobacteria"/>
</dbReference>
<keyword evidence="1" id="KW-0678">Repressor</keyword>
<evidence type="ECO:0000256" key="1">
    <source>
        <dbReference type="ARBA" id="ARBA00022491"/>
    </source>
</evidence>
<dbReference type="Gene3D" id="1.10.357.10">
    <property type="entry name" value="Tetracycline Repressor, domain 2"/>
    <property type="match status" value="1"/>
</dbReference>
<dbReference type="Pfam" id="PF14246">
    <property type="entry name" value="TetR_C_7"/>
    <property type="match status" value="1"/>
</dbReference>
<evidence type="ECO:0000259" key="6">
    <source>
        <dbReference type="PROSITE" id="PS50977"/>
    </source>
</evidence>
<dbReference type="InterPro" id="IPR050109">
    <property type="entry name" value="HTH-type_TetR-like_transc_reg"/>
</dbReference>
<keyword evidence="3 5" id="KW-0238">DNA-binding</keyword>
<dbReference type="PRINTS" id="PR00455">
    <property type="entry name" value="HTHTETR"/>
</dbReference>
<accession>A0ABY8B9X4</accession>
<dbReference type="PANTHER" id="PTHR30055:SF146">
    <property type="entry name" value="HTH-TYPE TRANSCRIPTIONAL DUAL REGULATOR CECR"/>
    <property type="match status" value="1"/>
</dbReference>
<keyword evidence="2" id="KW-0805">Transcription regulation</keyword>
<gene>
    <name evidence="7" type="ORF">PX653_17075</name>
</gene>
<feature type="domain" description="HTH tetR-type" evidence="6">
    <location>
        <begin position="14"/>
        <end position="73"/>
    </location>
</feature>
<dbReference type="Proteomes" id="UP001216510">
    <property type="component" value="Chromosome"/>
</dbReference>
<dbReference type="Pfam" id="PF00440">
    <property type="entry name" value="TetR_N"/>
    <property type="match status" value="1"/>
</dbReference>
<sequence>MDETKRGRGRPKKLEASEALLAAGRDLLISHGLRVTVDAIVGRANVAKTTFYTYFADKEAFIEAVMLKESARTITQQECLLSEGSDLHDLRRVLVRFGIRYLAFANEHRLAAWDRVISSAYDIYPELAVRLYEAGPGRVYRMLADILREADRAGQLRIPDAALAAEELTGVWYGNTVLRINLKVRAPMTEDEIRARAERGVDLLYRLYA</sequence>
<dbReference type="RefSeq" id="WP_277413957.1">
    <property type="nucleotide sequence ID" value="NZ_CP119083.1"/>
</dbReference>
<keyword evidence="8" id="KW-1185">Reference proteome</keyword>
<dbReference type="Gene3D" id="1.10.10.60">
    <property type="entry name" value="Homeodomain-like"/>
    <property type="match status" value="1"/>
</dbReference>
<evidence type="ECO:0000256" key="5">
    <source>
        <dbReference type="PROSITE-ProRule" id="PRU00335"/>
    </source>
</evidence>
<dbReference type="EMBL" id="CP119083">
    <property type="protein sequence ID" value="WEF31174.1"/>
    <property type="molecule type" value="Genomic_DNA"/>
</dbReference>